<protein>
    <recommendedName>
        <fullName evidence="6">Essential protein Yae1 N-terminal domain-containing protein</fullName>
    </recommendedName>
</protein>
<proteinExistence type="predicted"/>
<gene>
    <name evidence="7" type="ORF">KI387_014587</name>
</gene>
<feature type="domain" description="Essential protein Yae1 N-terminal" evidence="6">
    <location>
        <begin position="2"/>
        <end position="39"/>
    </location>
</feature>
<evidence type="ECO:0000259" key="6">
    <source>
        <dbReference type="Pfam" id="PF09811"/>
    </source>
</evidence>
<keyword evidence="3" id="KW-0963">Cytoplasm</keyword>
<sequence length="156" mass="17022">VGYRDGILAGKESSVQIGFNNGFKESVLVGYNWGLVRGITSSFAFLPEHVKEKLVEANEGRTKLETLHGKVHSVSGKDALKLFQEDVLKGKLEAAPLGNSEESTPVNSEGSHQMSEVYERIESSSNADNTSELADFHKQLVSILETTSLRTTCSSY</sequence>
<evidence type="ECO:0000256" key="1">
    <source>
        <dbReference type="ARBA" id="ARBA00004123"/>
    </source>
</evidence>
<dbReference type="OMA" id="EWQARYK"/>
<dbReference type="PANTHER" id="PTHR18829:SF0">
    <property type="entry name" value="PROTEIN YAE1 HOMOLOG"/>
    <property type="match status" value="1"/>
</dbReference>
<evidence type="ECO:0000256" key="2">
    <source>
        <dbReference type="ARBA" id="ARBA00004496"/>
    </source>
</evidence>
<evidence type="ECO:0000256" key="3">
    <source>
        <dbReference type="ARBA" id="ARBA00022490"/>
    </source>
</evidence>
<reference evidence="7 8" key="1">
    <citation type="journal article" date="2021" name="Nat. Plants">
        <title>The Taxus genome provides insights into paclitaxel biosynthesis.</title>
        <authorList>
            <person name="Xiong X."/>
            <person name="Gou J."/>
            <person name="Liao Q."/>
            <person name="Li Y."/>
            <person name="Zhou Q."/>
            <person name="Bi G."/>
            <person name="Li C."/>
            <person name="Du R."/>
            <person name="Wang X."/>
            <person name="Sun T."/>
            <person name="Guo L."/>
            <person name="Liang H."/>
            <person name="Lu P."/>
            <person name="Wu Y."/>
            <person name="Zhang Z."/>
            <person name="Ro D.K."/>
            <person name="Shang Y."/>
            <person name="Huang S."/>
            <person name="Yan J."/>
        </authorList>
    </citation>
    <scope>NUCLEOTIDE SEQUENCE [LARGE SCALE GENOMIC DNA]</scope>
    <source>
        <strain evidence="7">Ta-2019</strain>
    </source>
</reference>
<dbReference type="AlphaFoldDB" id="A0AA38CUZ5"/>
<comment type="caution">
    <text evidence="7">The sequence shown here is derived from an EMBL/GenBank/DDBJ whole genome shotgun (WGS) entry which is preliminary data.</text>
</comment>
<dbReference type="PANTHER" id="PTHR18829">
    <property type="entry name" value="PROTEIN YAE1 HOMOLOG"/>
    <property type="match status" value="1"/>
</dbReference>
<dbReference type="InterPro" id="IPR019191">
    <property type="entry name" value="Essential_protein_Yae1_N"/>
</dbReference>
<evidence type="ECO:0000256" key="4">
    <source>
        <dbReference type="ARBA" id="ARBA00023242"/>
    </source>
</evidence>
<evidence type="ECO:0000256" key="5">
    <source>
        <dbReference type="SAM" id="MobiDB-lite"/>
    </source>
</evidence>
<dbReference type="Proteomes" id="UP000824469">
    <property type="component" value="Unassembled WGS sequence"/>
</dbReference>
<dbReference type="EMBL" id="JAHRHJ020000009">
    <property type="protein sequence ID" value="KAH9303004.1"/>
    <property type="molecule type" value="Genomic_DNA"/>
</dbReference>
<organism evidence="7 8">
    <name type="scientific">Taxus chinensis</name>
    <name type="common">Chinese yew</name>
    <name type="synonym">Taxus wallichiana var. chinensis</name>
    <dbReference type="NCBI Taxonomy" id="29808"/>
    <lineage>
        <taxon>Eukaryota</taxon>
        <taxon>Viridiplantae</taxon>
        <taxon>Streptophyta</taxon>
        <taxon>Embryophyta</taxon>
        <taxon>Tracheophyta</taxon>
        <taxon>Spermatophyta</taxon>
        <taxon>Pinopsida</taxon>
        <taxon>Pinidae</taxon>
        <taxon>Conifers II</taxon>
        <taxon>Cupressales</taxon>
        <taxon>Taxaceae</taxon>
        <taxon>Taxus</taxon>
    </lineage>
</organism>
<keyword evidence="4" id="KW-0539">Nucleus</keyword>
<feature type="compositionally biased region" description="Polar residues" evidence="5">
    <location>
        <begin position="100"/>
        <end position="114"/>
    </location>
</feature>
<evidence type="ECO:0000313" key="7">
    <source>
        <dbReference type="EMBL" id="KAH9303004.1"/>
    </source>
</evidence>
<feature type="non-terminal residue" evidence="7">
    <location>
        <position position="1"/>
    </location>
</feature>
<comment type="subcellular location">
    <subcellularLocation>
        <location evidence="2">Cytoplasm</location>
    </subcellularLocation>
    <subcellularLocation>
        <location evidence="1">Nucleus</location>
    </subcellularLocation>
</comment>
<dbReference type="Pfam" id="PF09811">
    <property type="entry name" value="Yae1_N"/>
    <property type="match status" value="1"/>
</dbReference>
<feature type="region of interest" description="Disordered" evidence="5">
    <location>
        <begin position="94"/>
        <end position="124"/>
    </location>
</feature>
<keyword evidence="8" id="KW-1185">Reference proteome</keyword>
<accession>A0AA38CUZ5</accession>
<evidence type="ECO:0000313" key="8">
    <source>
        <dbReference type="Proteomes" id="UP000824469"/>
    </source>
</evidence>
<dbReference type="GO" id="GO:0005634">
    <property type="term" value="C:nucleus"/>
    <property type="evidence" value="ECO:0007669"/>
    <property type="project" value="UniProtKB-SubCell"/>
</dbReference>
<dbReference type="GO" id="GO:0005737">
    <property type="term" value="C:cytoplasm"/>
    <property type="evidence" value="ECO:0007669"/>
    <property type="project" value="UniProtKB-SubCell"/>
</dbReference>
<dbReference type="InterPro" id="IPR038881">
    <property type="entry name" value="Yae1-like"/>
</dbReference>
<name>A0AA38CUZ5_TAXCH</name>